<sequence length="207" mass="23676">MPIAIKEWAVTVRALSEGEQLLIFRTDAENEESSLEHDRFFLFPTFEHAHNDVVRGAHVPELRRALEEGVWPDGDPAISALTQPGGIEQPDRVRVRAWAEVAGEYTITNQRAISELSPFYIWTTDYAQKRLGWRRGTSLRVTLLRTHRIPRPVTIRVRPEHDFGPDWLEITRDLPFEGTPVLSDIEFGRVQDEIESIVSGRRIASLA</sequence>
<proteinExistence type="predicted"/>
<evidence type="ECO:0000313" key="1">
    <source>
        <dbReference type="EMBL" id="CAB4339813.1"/>
    </source>
</evidence>
<accession>A0A6J7S119</accession>
<dbReference type="AlphaFoldDB" id="A0A6J7S119"/>
<gene>
    <name evidence="1" type="ORF">UFOPK3522_00487</name>
    <name evidence="2" type="ORF">UFOPK4175_00739</name>
</gene>
<name>A0A6J7S119_9ZZZZ</name>
<dbReference type="Pfam" id="PF08819">
    <property type="entry name" value="DUF1802"/>
    <property type="match status" value="1"/>
</dbReference>
<dbReference type="InterPro" id="IPR014923">
    <property type="entry name" value="DUF1802"/>
</dbReference>
<dbReference type="EMBL" id="CAESAO010000027">
    <property type="protein sequence ID" value="CAB4339813.1"/>
    <property type="molecule type" value="Genomic_DNA"/>
</dbReference>
<organism evidence="2">
    <name type="scientific">freshwater metagenome</name>
    <dbReference type="NCBI Taxonomy" id="449393"/>
    <lineage>
        <taxon>unclassified sequences</taxon>
        <taxon>metagenomes</taxon>
        <taxon>ecological metagenomes</taxon>
    </lineage>
</organism>
<protein>
    <submittedName>
        <fullName evidence="2">Unannotated protein</fullName>
    </submittedName>
</protein>
<evidence type="ECO:0000313" key="2">
    <source>
        <dbReference type="EMBL" id="CAB5034974.1"/>
    </source>
</evidence>
<dbReference type="EMBL" id="CAFBPX010000120">
    <property type="protein sequence ID" value="CAB5034974.1"/>
    <property type="molecule type" value="Genomic_DNA"/>
</dbReference>
<reference evidence="2" key="1">
    <citation type="submission" date="2020-05" db="EMBL/GenBank/DDBJ databases">
        <authorList>
            <person name="Chiriac C."/>
            <person name="Salcher M."/>
            <person name="Ghai R."/>
            <person name="Kavagutti S V."/>
        </authorList>
    </citation>
    <scope>NUCLEOTIDE SEQUENCE</scope>
</reference>